<reference evidence="1 2" key="1">
    <citation type="submission" date="2020-12" db="EMBL/GenBank/DDBJ databases">
        <title>Sphingomonas sp.</title>
        <authorList>
            <person name="Kim M.K."/>
        </authorList>
    </citation>
    <scope>NUCLEOTIDE SEQUENCE [LARGE SCALE GENOMIC DNA]</scope>
    <source>
        <strain evidence="1 2">BT552</strain>
    </source>
</reference>
<protein>
    <recommendedName>
        <fullName evidence="3">Right handed beta helix domain-containing protein</fullName>
    </recommendedName>
</protein>
<accession>A0ABS2D9Y0</accession>
<sequence>MQGIWFGNTGQGGYDRITIRDNDLRLSGAWHGISVYEGRAIVIRNNRILPIPGSRQPRGDHPLTYPWVYAPDSDALACGNVVAAQANRYGTGKCR</sequence>
<keyword evidence="2" id="KW-1185">Reference proteome</keyword>
<dbReference type="EMBL" id="JAFEMC010000004">
    <property type="protein sequence ID" value="MBM6577735.1"/>
    <property type="molecule type" value="Genomic_DNA"/>
</dbReference>
<name>A0ABS2D9Y0_9SPHN</name>
<evidence type="ECO:0000313" key="1">
    <source>
        <dbReference type="EMBL" id="MBM6577735.1"/>
    </source>
</evidence>
<dbReference type="Proteomes" id="UP000763641">
    <property type="component" value="Unassembled WGS sequence"/>
</dbReference>
<gene>
    <name evidence="1" type="ORF">ILT43_15240</name>
</gene>
<evidence type="ECO:0000313" key="2">
    <source>
        <dbReference type="Proteomes" id="UP000763641"/>
    </source>
</evidence>
<dbReference type="RefSeq" id="WP_204199829.1">
    <property type="nucleotide sequence ID" value="NZ_JAFEMC010000004.1"/>
</dbReference>
<evidence type="ECO:0008006" key="3">
    <source>
        <dbReference type="Google" id="ProtNLM"/>
    </source>
</evidence>
<comment type="caution">
    <text evidence="1">The sequence shown here is derived from an EMBL/GenBank/DDBJ whole genome shotgun (WGS) entry which is preliminary data.</text>
</comment>
<organism evidence="1 2">
    <name type="scientific">Sphingomonas longa</name>
    <dbReference type="NCBI Taxonomy" id="2778730"/>
    <lineage>
        <taxon>Bacteria</taxon>
        <taxon>Pseudomonadati</taxon>
        <taxon>Pseudomonadota</taxon>
        <taxon>Alphaproteobacteria</taxon>
        <taxon>Sphingomonadales</taxon>
        <taxon>Sphingomonadaceae</taxon>
        <taxon>Sphingomonas</taxon>
    </lineage>
</organism>
<proteinExistence type="predicted"/>